<dbReference type="EMBL" id="JBHUGD010000003">
    <property type="protein sequence ID" value="MFD1948502.1"/>
    <property type="molecule type" value="Genomic_DNA"/>
</dbReference>
<accession>A0ABW4TSH6</accession>
<gene>
    <name evidence="1" type="ORF">ACFSDE_16990</name>
</gene>
<dbReference type="Proteomes" id="UP001597351">
    <property type="component" value="Unassembled WGS sequence"/>
</dbReference>
<evidence type="ECO:0000313" key="2">
    <source>
        <dbReference type="Proteomes" id="UP001597351"/>
    </source>
</evidence>
<evidence type="ECO:0000313" key="1">
    <source>
        <dbReference type="EMBL" id="MFD1948502.1"/>
    </source>
</evidence>
<protein>
    <recommendedName>
        <fullName evidence="3">Aminoglycoside phosphotransferase domain-containing protein</fullName>
    </recommendedName>
</protein>
<evidence type="ECO:0008006" key="3">
    <source>
        <dbReference type="Google" id="ProtNLM"/>
    </source>
</evidence>
<keyword evidence="2" id="KW-1185">Reference proteome</keyword>
<comment type="caution">
    <text evidence="1">The sequence shown here is derived from an EMBL/GenBank/DDBJ whole genome shotgun (WGS) entry which is preliminary data.</text>
</comment>
<dbReference type="SUPFAM" id="SSF56112">
    <property type="entry name" value="Protein kinase-like (PK-like)"/>
    <property type="match status" value="1"/>
</dbReference>
<name>A0ABW4TSH6_9ACTN</name>
<dbReference type="InterPro" id="IPR011009">
    <property type="entry name" value="Kinase-like_dom_sf"/>
</dbReference>
<reference evidence="2" key="1">
    <citation type="journal article" date="2019" name="Int. J. Syst. Evol. Microbiol.">
        <title>The Global Catalogue of Microorganisms (GCM) 10K type strain sequencing project: providing services to taxonomists for standard genome sequencing and annotation.</title>
        <authorList>
            <consortium name="The Broad Institute Genomics Platform"/>
            <consortium name="The Broad Institute Genome Sequencing Center for Infectious Disease"/>
            <person name="Wu L."/>
            <person name="Ma J."/>
        </authorList>
    </citation>
    <scope>NUCLEOTIDE SEQUENCE [LARGE SCALE GENOMIC DNA]</scope>
    <source>
        <strain evidence="2">CGMCC 1.12477</strain>
    </source>
</reference>
<sequence length="317" mass="35015">MPSVPPPTRDTAVRLEWHVLPRPLRDAVAARCGSPVVAAHSRTRGFTPGFASVLECEDGSRHFVKAASLRAQRMFATAYREEARKLAVIPAEVPAPALQWVMDDEWVVLGIDHLEGRHPARPWRREELDACLDSLEVVATELTPPPEGLVVSDAVDDLAPFLEHWEVVRTAPPDLPLLAEHLDEAVELARGYAAVVGGDTVVHSDLRDDNVLIDGAGRAWFCDWNFPVRGASWLDSLLLLIGPRGDGLDVDQVIAARPLLRDVPADGLDAVIALVTGYFLKSMADPVPPTSPRVRDHQRWQAEVCWEWLCQRRGWGS</sequence>
<proteinExistence type="predicted"/>
<dbReference type="RefSeq" id="WP_343920617.1">
    <property type="nucleotide sequence ID" value="NZ_BAAAJT010000002.1"/>
</dbReference>
<organism evidence="1 2">
    <name type="scientific">Nocardioides aestuarii</name>
    <dbReference type="NCBI Taxonomy" id="252231"/>
    <lineage>
        <taxon>Bacteria</taxon>
        <taxon>Bacillati</taxon>
        <taxon>Actinomycetota</taxon>
        <taxon>Actinomycetes</taxon>
        <taxon>Propionibacteriales</taxon>
        <taxon>Nocardioidaceae</taxon>
        <taxon>Nocardioides</taxon>
    </lineage>
</organism>